<keyword evidence="3" id="KW-0813">Transport</keyword>
<keyword evidence="4" id="KW-0732">Signal</keyword>
<dbReference type="GO" id="GO:0016020">
    <property type="term" value="C:membrane"/>
    <property type="evidence" value="ECO:0007669"/>
    <property type="project" value="InterPro"/>
</dbReference>
<accession>W7YIX9</accession>
<comment type="caution">
    <text evidence="8">The sequence shown here is derived from an EMBL/GenBank/DDBJ whole genome shotgun (WGS) entry which is preliminary data.</text>
</comment>
<dbReference type="Proteomes" id="UP000019364">
    <property type="component" value="Unassembled WGS sequence"/>
</dbReference>
<name>W7YIX9_9BACL</name>
<dbReference type="SMART" id="SM00062">
    <property type="entry name" value="PBPb"/>
    <property type="match status" value="1"/>
</dbReference>
<dbReference type="InterPro" id="IPR015168">
    <property type="entry name" value="SsuA/THI5"/>
</dbReference>
<evidence type="ECO:0000256" key="6">
    <source>
        <dbReference type="ARBA" id="ARBA00070228"/>
    </source>
</evidence>
<dbReference type="STRING" id="1236976.JCM16418_2496"/>
<dbReference type="FunFam" id="3.40.190.10:FF:000050">
    <property type="entry name" value="Sulfonate ABC transporter substrate-binding protein"/>
    <property type="match status" value="1"/>
</dbReference>
<evidence type="ECO:0000313" key="8">
    <source>
        <dbReference type="EMBL" id="GAF08422.1"/>
    </source>
</evidence>
<dbReference type="Pfam" id="PF09084">
    <property type="entry name" value="NMT1"/>
    <property type="match status" value="1"/>
</dbReference>
<evidence type="ECO:0000256" key="3">
    <source>
        <dbReference type="ARBA" id="ARBA00022448"/>
    </source>
</evidence>
<protein>
    <recommendedName>
        <fullName evidence="6">Putative aliphatic sulfonates-binding protein</fullName>
    </recommendedName>
</protein>
<dbReference type="PANTHER" id="PTHR30024:SF42">
    <property type="entry name" value="ALIPHATIC SULFONATES-BINDING PROTEIN-RELATED"/>
    <property type="match status" value="1"/>
</dbReference>
<dbReference type="RefSeq" id="WP_052020212.1">
    <property type="nucleotide sequence ID" value="NZ_BAVZ01000006.1"/>
</dbReference>
<dbReference type="GO" id="GO:0042626">
    <property type="term" value="F:ATPase-coupled transmembrane transporter activity"/>
    <property type="evidence" value="ECO:0007669"/>
    <property type="project" value="InterPro"/>
</dbReference>
<dbReference type="InterPro" id="IPR001638">
    <property type="entry name" value="Solute-binding_3/MltF_N"/>
</dbReference>
<dbReference type="eggNOG" id="COG0715">
    <property type="taxonomic scope" value="Bacteria"/>
</dbReference>
<dbReference type="EMBL" id="BAVZ01000006">
    <property type="protein sequence ID" value="GAF08422.1"/>
    <property type="molecule type" value="Genomic_DNA"/>
</dbReference>
<dbReference type="OrthoDB" id="286202at2"/>
<evidence type="ECO:0000259" key="7">
    <source>
        <dbReference type="SMART" id="SM00062"/>
    </source>
</evidence>
<keyword evidence="9" id="KW-1185">Reference proteome</keyword>
<evidence type="ECO:0000256" key="2">
    <source>
        <dbReference type="ARBA" id="ARBA00010742"/>
    </source>
</evidence>
<evidence type="ECO:0000256" key="5">
    <source>
        <dbReference type="ARBA" id="ARBA00055538"/>
    </source>
</evidence>
<dbReference type="InterPro" id="IPR010067">
    <property type="entry name" value="ABC_SsuA_sub-bd"/>
</dbReference>
<gene>
    <name evidence="8" type="ORF">JCM16418_2496</name>
</gene>
<dbReference type="AlphaFoldDB" id="W7YIX9"/>
<sequence>MSKPTRNSVNKRRMVLFSILLAAVILLIVGCSNQGNDSKSNTASGGDKAAASGAPVKVNIAINGKISPLSIAKEKGWFEEEFKKQNAEVKWSEFPSGPPLLEALSAGRVDLSFLGDGAVISGIANHLPFEVISLISEGKGSVSILVPPNSPIQKIEDLKGKTVGATKGTVGHVYLIKVLKSRGLTLADVNVINLQPDDGQAAFDSGKLDAWVVWDPYATINVAAKKARVLPIDHPILAPNSMIAHTEFAKEHPELVITYLRVFKKATDWETAHLDESAQIFSEKTKVPVDTIKTIVGKNKPILSPYTQDALDEQQLTSEVLLENGFIKNKITFKDAVNDTFIKEALK</sequence>
<dbReference type="PANTHER" id="PTHR30024">
    <property type="entry name" value="ALIPHATIC SULFONATES-BINDING PROTEIN-RELATED"/>
    <property type="match status" value="1"/>
</dbReference>
<comment type="similarity">
    <text evidence="2">Belongs to the bacterial solute-binding protein SsuA/TauA family.</text>
</comment>
<dbReference type="NCBIfam" id="TIGR01728">
    <property type="entry name" value="SsuA_fam"/>
    <property type="match status" value="1"/>
</dbReference>
<evidence type="ECO:0000313" key="9">
    <source>
        <dbReference type="Proteomes" id="UP000019364"/>
    </source>
</evidence>
<dbReference type="PROSITE" id="PS51257">
    <property type="entry name" value="PROKAR_LIPOPROTEIN"/>
    <property type="match status" value="1"/>
</dbReference>
<reference evidence="8 9" key="1">
    <citation type="journal article" date="2014" name="Genome Announc.">
        <title>Draft Genome Sequence of Paenibacillus pini JCM 16418T, Isolated from the Rhizosphere of Pine Tree.</title>
        <authorList>
            <person name="Yuki M."/>
            <person name="Oshima K."/>
            <person name="Suda W."/>
            <person name="Oshida Y."/>
            <person name="Kitamura K."/>
            <person name="Iida Y."/>
            <person name="Hattori M."/>
            <person name="Ohkuma M."/>
        </authorList>
    </citation>
    <scope>NUCLEOTIDE SEQUENCE [LARGE SCALE GENOMIC DNA]</scope>
    <source>
        <strain evidence="8 9">JCM 16418</strain>
    </source>
</reference>
<evidence type="ECO:0000256" key="1">
    <source>
        <dbReference type="ARBA" id="ARBA00004418"/>
    </source>
</evidence>
<comment type="subcellular location">
    <subcellularLocation>
        <location evidence="1">Periplasm</location>
    </subcellularLocation>
</comment>
<proteinExistence type="inferred from homology"/>
<organism evidence="8 9">
    <name type="scientific">Paenibacillus pini JCM 16418</name>
    <dbReference type="NCBI Taxonomy" id="1236976"/>
    <lineage>
        <taxon>Bacteria</taxon>
        <taxon>Bacillati</taxon>
        <taxon>Bacillota</taxon>
        <taxon>Bacilli</taxon>
        <taxon>Bacillales</taxon>
        <taxon>Paenibacillaceae</taxon>
        <taxon>Paenibacillus</taxon>
    </lineage>
</organism>
<feature type="domain" description="Solute-binding protein family 3/N-terminal" evidence="7">
    <location>
        <begin position="57"/>
        <end position="277"/>
    </location>
</feature>
<dbReference type="GO" id="GO:0042597">
    <property type="term" value="C:periplasmic space"/>
    <property type="evidence" value="ECO:0007669"/>
    <property type="project" value="UniProtKB-SubCell"/>
</dbReference>
<evidence type="ECO:0000256" key="4">
    <source>
        <dbReference type="ARBA" id="ARBA00022729"/>
    </source>
</evidence>
<dbReference type="SUPFAM" id="SSF53850">
    <property type="entry name" value="Periplasmic binding protein-like II"/>
    <property type="match status" value="1"/>
</dbReference>
<comment type="function">
    <text evidence="5">Part of a binding-protein-dependent transport system for aliphatic sulfonates. Putative binding protein.</text>
</comment>
<dbReference type="Gene3D" id="3.40.190.10">
    <property type="entry name" value="Periplasmic binding protein-like II"/>
    <property type="match status" value="2"/>
</dbReference>